<organism evidence="3 4">
    <name type="scientific">Laedolimicola ammoniilytica</name>
    <dbReference type="NCBI Taxonomy" id="2981771"/>
    <lineage>
        <taxon>Bacteria</taxon>
        <taxon>Bacillati</taxon>
        <taxon>Bacillota</taxon>
        <taxon>Clostridia</taxon>
        <taxon>Lachnospirales</taxon>
        <taxon>Lachnospiraceae</taxon>
        <taxon>Laedolimicola</taxon>
    </lineage>
</organism>
<name>A0ABT2RTR9_9FIRM</name>
<dbReference type="RefSeq" id="WP_158361797.1">
    <property type="nucleotide sequence ID" value="NZ_JAOQKC010000002.1"/>
</dbReference>
<sequence>MSKLSIIVPVYWNSDTLMLLYEDMKEKILHKLEDYEIVFVDDGSGDNSWEIMNQIRDMDSKVRLVKLSRNFGEHSAILAGLSVCTGDCAVTKQADLQEDSELILDLYEKWKEGNKVVLAVRADRDEGAIQKFFANLYYTITRKLIMKNMPKGGFDCYLLDRQVIEVLLMLDEKNSALTLQVLWVGFKTEKVYFHRKAREIGESRWTLSKKIKLVVDSMMSFSYFPVRFMTGLGGVYAVGAVIWAIFLMVQRLTGVEDVPGWTSMMVLMLFSFGVTMVMLGILGEYIWRAFDAARNRPPFLIDRIRGFDDEEKEKEN</sequence>
<feature type="transmembrane region" description="Helical" evidence="1">
    <location>
        <begin position="261"/>
        <end position="287"/>
    </location>
</feature>
<dbReference type="EMBL" id="JAOQKC010000002">
    <property type="protein sequence ID" value="MCU6695715.1"/>
    <property type="molecule type" value="Genomic_DNA"/>
</dbReference>
<evidence type="ECO:0000313" key="4">
    <source>
        <dbReference type="Proteomes" id="UP001652461"/>
    </source>
</evidence>
<evidence type="ECO:0000259" key="2">
    <source>
        <dbReference type="Pfam" id="PF00535"/>
    </source>
</evidence>
<evidence type="ECO:0000313" key="3">
    <source>
        <dbReference type="EMBL" id="MCU6695715.1"/>
    </source>
</evidence>
<protein>
    <submittedName>
        <fullName evidence="3">Glycosyltransferase family 2 protein</fullName>
    </submittedName>
</protein>
<dbReference type="InterPro" id="IPR029044">
    <property type="entry name" value="Nucleotide-diphossugar_trans"/>
</dbReference>
<dbReference type="InterPro" id="IPR001173">
    <property type="entry name" value="Glyco_trans_2-like"/>
</dbReference>
<dbReference type="CDD" id="cd04187">
    <property type="entry name" value="DPM1_like_bac"/>
    <property type="match status" value="1"/>
</dbReference>
<gene>
    <name evidence="3" type="ORF">OCV63_02245</name>
</gene>
<dbReference type="Pfam" id="PF00535">
    <property type="entry name" value="Glycos_transf_2"/>
    <property type="match status" value="1"/>
</dbReference>
<keyword evidence="1" id="KW-0472">Membrane</keyword>
<dbReference type="Gene3D" id="3.90.550.10">
    <property type="entry name" value="Spore Coat Polysaccharide Biosynthesis Protein SpsA, Chain A"/>
    <property type="match status" value="1"/>
</dbReference>
<keyword evidence="1" id="KW-0812">Transmembrane</keyword>
<feature type="transmembrane region" description="Helical" evidence="1">
    <location>
        <begin position="228"/>
        <end position="249"/>
    </location>
</feature>
<dbReference type="PANTHER" id="PTHR48090:SF8">
    <property type="entry name" value="GLYCOSYLTRANSFERASE CSBB-RELATED"/>
    <property type="match status" value="1"/>
</dbReference>
<evidence type="ECO:0000256" key="1">
    <source>
        <dbReference type="SAM" id="Phobius"/>
    </source>
</evidence>
<feature type="domain" description="Glycosyltransferase 2-like" evidence="2">
    <location>
        <begin position="5"/>
        <end position="165"/>
    </location>
</feature>
<dbReference type="PANTHER" id="PTHR48090">
    <property type="entry name" value="UNDECAPRENYL-PHOSPHATE 4-DEOXY-4-FORMAMIDO-L-ARABINOSE TRANSFERASE-RELATED"/>
    <property type="match status" value="1"/>
</dbReference>
<dbReference type="InterPro" id="IPR050256">
    <property type="entry name" value="Glycosyltransferase_2"/>
</dbReference>
<keyword evidence="1" id="KW-1133">Transmembrane helix</keyword>
<accession>A0ABT2RTR9</accession>
<dbReference type="SUPFAM" id="SSF53448">
    <property type="entry name" value="Nucleotide-diphospho-sugar transferases"/>
    <property type="match status" value="1"/>
</dbReference>
<dbReference type="Proteomes" id="UP001652461">
    <property type="component" value="Unassembled WGS sequence"/>
</dbReference>
<reference evidence="3 4" key="1">
    <citation type="journal article" date="2021" name="ISME Commun">
        <title>Automated analysis of genomic sequences facilitates high-throughput and comprehensive description of bacteria.</title>
        <authorList>
            <person name="Hitch T.C.A."/>
        </authorList>
    </citation>
    <scope>NUCLEOTIDE SEQUENCE [LARGE SCALE GENOMIC DNA]</scope>
    <source>
        <strain evidence="3 4">Sanger_04</strain>
    </source>
</reference>
<keyword evidence="4" id="KW-1185">Reference proteome</keyword>
<proteinExistence type="predicted"/>
<comment type="caution">
    <text evidence="3">The sequence shown here is derived from an EMBL/GenBank/DDBJ whole genome shotgun (WGS) entry which is preliminary data.</text>
</comment>